<dbReference type="PANTHER" id="PTHR42663:SF6">
    <property type="entry name" value="HYDROLASE C777.06C-RELATED"/>
    <property type="match status" value="1"/>
</dbReference>
<dbReference type="InterPro" id="IPR001279">
    <property type="entry name" value="Metallo-B-lactamas"/>
</dbReference>
<organism evidence="2 3">
    <name type="scientific">Coraliomargarita algicola</name>
    <dbReference type="NCBI Taxonomy" id="3092156"/>
    <lineage>
        <taxon>Bacteria</taxon>
        <taxon>Pseudomonadati</taxon>
        <taxon>Verrucomicrobiota</taxon>
        <taxon>Opitutia</taxon>
        <taxon>Puniceicoccales</taxon>
        <taxon>Coraliomargaritaceae</taxon>
        <taxon>Coraliomargarita</taxon>
    </lineage>
</organism>
<proteinExistence type="predicted"/>
<keyword evidence="3" id="KW-1185">Reference proteome</keyword>
<evidence type="ECO:0000313" key="2">
    <source>
        <dbReference type="EMBL" id="WPJ94912.1"/>
    </source>
</evidence>
<sequence length="260" mass="28782">MEIIFLGTGTSQGVPMIAQPEGEGCDMNNPKNWRTRTSIHVEMGGHHIQVDAAPEFRMQCIQHGLDQIDTFILTHGHADHILGMDDLRRFCDLNGGEALPVYSSEEGLTRIQQIFPYAILDKPLVKGYPAFKLARMPKTLELPGGTVESVSLPHGAIKVLGLVFTEAETGKQFTYFTDCKEVGEEARLIAEGSDVVILDGLRPNPHPSHMTIDEATKTAQEMDAPISFLTHMTYMVDHDTTEASLPENIHLAYDGLRVSW</sequence>
<dbReference type="RefSeq" id="WP_319831820.1">
    <property type="nucleotide sequence ID" value="NZ_CP138858.1"/>
</dbReference>
<dbReference type="PANTHER" id="PTHR42663">
    <property type="entry name" value="HYDROLASE C777.06C-RELATED-RELATED"/>
    <property type="match status" value="1"/>
</dbReference>
<accession>A0ABZ0RIZ2</accession>
<protein>
    <submittedName>
        <fullName evidence="2">MBL fold metallo-hydrolase</fullName>
    </submittedName>
</protein>
<dbReference type="InterPro" id="IPR036866">
    <property type="entry name" value="RibonucZ/Hydroxyglut_hydro"/>
</dbReference>
<dbReference type="CDD" id="cd16279">
    <property type="entry name" value="metallo-hydrolase-like_MBL-fold"/>
    <property type="match status" value="1"/>
</dbReference>
<evidence type="ECO:0000313" key="3">
    <source>
        <dbReference type="Proteomes" id="UP001324993"/>
    </source>
</evidence>
<dbReference type="Gene3D" id="3.60.15.10">
    <property type="entry name" value="Ribonuclease Z/Hydroxyacylglutathione hydrolase-like"/>
    <property type="match status" value="1"/>
</dbReference>
<evidence type="ECO:0000259" key="1">
    <source>
        <dbReference type="SMART" id="SM00849"/>
    </source>
</evidence>
<name>A0ABZ0RIZ2_9BACT</name>
<dbReference type="SUPFAM" id="SSF56281">
    <property type="entry name" value="Metallo-hydrolase/oxidoreductase"/>
    <property type="match status" value="1"/>
</dbReference>
<dbReference type="EMBL" id="CP138858">
    <property type="protein sequence ID" value="WPJ94912.1"/>
    <property type="molecule type" value="Genomic_DNA"/>
</dbReference>
<feature type="domain" description="Metallo-beta-lactamase" evidence="1">
    <location>
        <begin position="35"/>
        <end position="231"/>
    </location>
</feature>
<reference evidence="2 3" key="1">
    <citation type="submission" date="2023-11" db="EMBL/GenBank/DDBJ databases">
        <title>Coraliomargarita sp. nov., isolated from marine algae.</title>
        <authorList>
            <person name="Lee J.K."/>
            <person name="Baek J.H."/>
            <person name="Kim J.M."/>
            <person name="Choi D.G."/>
            <person name="Jeon C.O."/>
        </authorList>
    </citation>
    <scope>NUCLEOTIDE SEQUENCE [LARGE SCALE GENOMIC DNA]</scope>
    <source>
        <strain evidence="2 3">J2-16</strain>
    </source>
</reference>
<dbReference type="Pfam" id="PF12706">
    <property type="entry name" value="Lactamase_B_2"/>
    <property type="match status" value="1"/>
</dbReference>
<dbReference type="Proteomes" id="UP001324993">
    <property type="component" value="Chromosome"/>
</dbReference>
<dbReference type="SMART" id="SM00849">
    <property type="entry name" value="Lactamase_B"/>
    <property type="match status" value="1"/>
</dbReference>
<gene>
    <name evidence="2" type="ORF">SH580_15890</name>
</gene>